<dbReference type="EMBL" id="JBBKXZ010000001">
    <property type="protein sequence ID" value="MFD3393177.1"/>
    <property type="molecule type" value="Genomic_DNA"/>
</dbReference>
<name>A0ABW6D8C7_9BACT</name>
<dbReference type="InterPro" id="IPR019861">
    <property type="entry name" value="PorP/SprF_Bacteroidetes"/>
</dbReference>
<gene>
    <name evidence="1" type="ORF">U0R10_00955</name>
</gene>
<organism evidence="1 2">
    <name type="scientific">Aquirufa avitistagni</name>
    <dbReference type="NCBI Taxonomy" id="3104728"/>
    <lineage>
        <taxon>Bacteria</taxon>
        <taxon>Pseudomonadati</taxon>
        <taxon>Bacteroidota</taxon>
        <taxon>Cytophagia</taxon>
        <taxon>Cytophagales</taxon>
        <taxon>Flectobacillaceae</taxon>
        <taxon>Aquirufa</taxon>
    </lineage>
</organism>
<dbReference type="NCBIfam" id="TIGR03519">
    <property type="entry name" value="T9SS_PorP_fam"/>
    <property type="match status" value="1"/>
</dbReference>
<dbReference type="RefSeq" id="WP_377981805.1">
    <property type="nucleotide sequence ID" value="NZ_JBBKXZ010000001.1"/>
</dbReference>
<reference evidence="1 2" key="1">
    <citation type="submission" date="2024-03" db="EMBL/GenBank/DDBJ databases">
        <title>Aquirufa genome sequencing.</title>
        <authorList>
            <person name="Pitt A."/>
            <person name="Hahn M.W."/>
        </authorList>
    </citation>
    <scope>NUCLEOTIDE SEQUENCE [LARGE SCALE GENOMIC DNA]</scope>
    <source>
        <strain evidence="1 2">OSTEICH-129V</strain>
    </source>
</reference>
<dbReference type="Proteomes" id="UP001598138">
    <property type="component" value="Unassembled WGS sequence"/>
</dbReference>
<sequence>MGYCTRLLLWVILGICFTPQIRLYSQLGPNLSLFTQNRIYLNPAYSGEGDRTYIQLHVRNQWTGYQTTQDGGGSLGTRLLSASLPVGTTGLGVGLNYLSDLTPSGVGMQLGNLQLAYHLPIGEAQISVGAGVGLQTKSLDGAAFRVRDSGDPILNQFLDKQVSQAKPTFRGGALVKWKQLHVGMSAFIYDQAQEFTLHAEHTIPVVTSVELNPFLRLRSISDAIVVEPGVRVVYQNALWIGGSFRSNDAVVGMIGANIWKQRIEAGYAIDYTTVNLPVKALLTHEVFCRFNLPSFTFKTVNAPVKTPRFRLN</sequence>
<proteinExistence type="predicted"/>
<accession>A0ABW6D8C7</accession>
<comment type="caution">
    <text evidence="1">The sequence shown here is derived from an EMBL/GenBank/DDBJ whole genome shotgun (WGS) entry which is preliminary data.</text>
</comment>
<evidence type="ECO:0000313" key="1">
    <source>
        <dbReference type="EMBL" id="MFD3393177.1"/>
    </source>
</evidence>
<evidence type="ECO:0000313" key="2">
    <source>
        <dbReference type="Proteomes" id="UP001598138"/>
    </source>
</evidence>
<protein>
    <submittedName>
        <fullName evidence="1">PorP/SprF family type IX secretion system membrane protein</fullName>
    </submittedName>
</protein>
<dbReference type="Pfam" id="PF11751">
    <property type="entry name" value="PorP_SprF"/>
    <property type="match status" value="1"/>
</dbReference>
<keyword evidence="2" id="KW-1185">Reference proteome</keyword>